<dbReference type="NCBIfam" id="TIGR00964">
    <property type="entry name" value="secE_bact"/>
    <property type="match status" value="1"/>
</dbReference>
<dbReference type="Proteomes" id="UP000327458">
    <property type="component" value="Unassembled WGS sequence"/>
</dbReference>
<dbReference type="InterPro" id="IPR038379">
    <property type="entry name" value="SecE_sf"/>
</dbReference>
<reference evidence="11 15" key="3">
    <citation type="submission" date="2019-11" db="EMBL/GenBank/DDBJ databases">
        <title>Green- and brown-colored morphotypes of Chlorobia in the stratified aquatic ecosystems of Kandalaksha Gulf (White Sea): A model for study of the accessory genome evolution.</title>
        <authorList>
            <person name="Grouzdev D.S."/>
        </authorList>
    </citation>
    <scope>NUCLEOTIDE SEQUENCE [LARGE SCALE GENOMIC DNA]</scope>
    <source>
        <strain evidence="11 15">ZM</strain>
    </source>
</reference>
<dbReference type="HAMAP" id="MF_00422">
    <property type="entry name" value="SecE"/>
    <property type="match status" value="1"/>
</dbReference>
<feature type="transmembrane region" description="Helical" evidence="9">
    <location>
        <begin position="33"/>
        <end position="55"/>
    </location>
</feature>
<dbReference type="Proteomes" id="UP000489351">
    <property type="component" value="Unassembled WGS sequence"/>
</dbReference>
<name>A0A432AWF4_CHLPH</name>
<dbReference type="RefSeq" id="WP_011890844.1">
    <property type="nucleotide sequence ID" value="NZ_CP041698.1"/>
</dbReference>
<evidence type="ECO:0000256" key="2">
    <source>
        <dbReference type="ARBA" id="ARBA00022448"/>
    </source>
</evidence>
<dbReference type="Pfam" id="PF00584">
    <property type="entry name" value="SecE"/>
    <property type="match status" value="1"/>
</dbReference>
<evidence type="ECO:0000256" key="9">
    <source>
        <dbReference type="HAMAP-Rule" id="MF_00422"/>
    </source>
</evidence>
<keyword evidence="2 9" id="KW-0813">Transport</keyword>
<dbReference type="EMBL" id="RXYK01000002">
    <property type="protein sequence ID" value="RTY39520.1"/>
    <property type="molecule type" value="Genomic_DNA"/>
</dbReference>
<evidence type="ECO:0000256" key="8">
    <source>
        <dbReference type="ARBA" id="ARBA00023136"/>
    </source>
</evidence>
<keyword evidence="3 9" id="KW-1003">Cell membrane</keyword>
<keyword evidence="5 9" id="KW-0653">Protein transport</keyword>
<evidence type="ECO:0000256" key="4">
    <source>
        <dbReference type="ARBA" id="ARBA00022692"/>
    </source>
</evidence>
<evidence type="ECO:0000256" key="7">
    <source>
        <dbReference type="ARBA" id="ARBA00023010"/>
    </source>
</evidence>
<dbReference type="Gene3D" id="1.20.5.1030">
    <property type="entry name" value="Preprotein translocase secy subunit"/>
    <property type="match status" value="1"/>
</dbReference>
<keyword evidence="15" id="KW-1185">Reference proteome</keyword>
<dbReference type="InterPro" id="IPR001901">
    <property type="entry name" value="Translocase_SecE/Sec61-g"/>
</dbReference>
<evidence type="ECO:0000313" key="14">
    <source>
        <dbReference type="Proteomes" id="UP000327458"/>
    </source>
</evidence>
<evidence type="ECO:0000313" key="10">
    <source>
        <dbReference type="EMBL" id="KAA6233165.1"/>
    </source>
</evidence>
<dbReference type="GO" id="GO:0006605">
    <property type="term" value="P:protein targeting"/>
    <property type="evidence" value="ECO:0007669"/>
    <property type="project" value="UniProtKB-UniRule"/>
</dbReference>
<keyword evidence="6 9" id="KW-1133">Transmembrane helix</keyword>
<comment type="subunit">
    <text evidence="9">Component of the Sec protein translocase complex. Heterotrimer consisting of SecY, SecE and SecG subunits. The heterotrimers can form oligomers, although 1 heterotrimer is thought to be able to translocate proteins. Interacts with the ribosome. Interacts with SecDF, and other proteins may be involved. Interacts with SecA.</text>
</comment>
<dbReference type="GO" id="GO:0009306">
    <property type="term" value="P:protein secretion"/>
    <property type="evidence" value="ECO:0007669"/>
    <property type="project" value="UniProtKB-UniRule"/>
</dbReference>
<evidence type="ECO:0000313" key="11">
    <source>
        <dbReference type="EMBL" id="MWV53848.1"/>
    </source>
</evidence>
<keyword evidence="4 9" id="KW-0812">Transmembrane</keyword>
<dbReference type="InterPro" id="IPR005807">
    <property type="entry name" value="SecE_bac"/>
</dbReference>
<comment type="similarity">
    <text evidence="9">Belongs to the SecE/SEC61-gamma family.</text>
</comment>
<gene>
    <name evidence="9 12" type="primary">secE</name>
    <name evidence="12" type="ORF">EKD02_02275</name>
    <name evidence="10" type="ORF">FP507_09035</name>
    <name evidence="11" type="ORF">GJ685_02070</name>
</gene>
<evidence type="ECO:0000256" key="1">
    <source>
        <dbReference type="ARBA" id="ARBA00004370"/>
    </source>
</evidence>
<comment type="function">
    <text evidence="9">Essential subunit of the Sec protein translocation channel SecYEG. Clamps together the 2 halves of SecY. May contact the channel plug during translocation.</text>
</comment>
<dbReference type="EMBL" id="WUBZ01000004">
    <property type="protein sequence ID" value="MWV53848.1"/>
    <property type="molecule type" value="Genomic_DNA"/>
</dbReference>
<protein>
    <recommendedName>
        <fullName evidence="9">Protein translocase subunit SecE</fullName>
    </recommendedName>
</protein>
<evidence type="ECO:0000313" key="15">
    <source>
        <dbReference type="Proteomes" id="UP000489351"/>
    </source>
</evidence>
<organism evidence="12 13">
    <name type="scientific">Chlorobium phaeovibrioides</name>
    <dbReference type="NCBI Taxonomy" id="1094"/>
    <lineage>
        <taxon>Bacteria</taxon>
        <taxon>Pseudomonadati</taxon>
        <taxon>Chlorobiota</taxon>
        <taxon>Chlorobiia</taxon>
        <taxon>Chlorobiales</taxon>
        <taxon>Chlorobiaceae</taxon>
        <taxon>Chlorobium/Pelodictyon group</taxon>
        <taxon>Chlorobium</taxon>
    </lineage>
</organism>
<dbReference type="GO" id="GO:0065002">
    <property type="term" value="P:intracellular protein transmembrane transport"/>
    <property type="evidence" value="ECO:0007669"/>
    <property type="project" value="UniProtKB-UniRule"/>
</dbReference>
<dbReference type="PANTHER" id="PTHR33910">
    <property type="entry name" value="PROTEIN TRANSLOCASE SUBUNIT SECE"/>
    <property type="match status" value="1"/>
</dbReference>
<comment type="caution">
    <text evidence="12">The sequence shown here is derived from an EMBL/GenBank/DDBJ whole genome shotgun (WGS) entry which is preliminary data.</text>
</comment>
<reference evidence="10 14" key="2">
    <citation type="submission" date="2019-07" db="EMBL/GenBank/DDBJ databases">
        <title>Draft genome Sequence of Chlorobium phaeovibrioides sp. strain PhvTcv-s14, from the Phylum Chlorobi.</title>
        <authorList>
            <person name="Babenko V."/>
            <person name="Boldyreva D."/>
            <person name="Kanygina A."/>
            <person name="Selezneva O."/>
            <person name="Akopiyan T."/>
            <person name="Lunina O."/>
        </authorList>
    </citation>
    <scope>NUCLEOTIDE SEQUENCE [LARGE SCALE GENOMIC DNA]</scope>
    <source>
        <strain evidence="10 14">GrTcv12</strain>
    </source>
</reference>
<evidence type="ECO:0000313" key="12">
    <source>
        <dbReference type="EMBL" id="RTY39520.1"/>
    </source>
</evidence>
<proteinExistence type="inferred from homology"/>
<keyword evidence="8 9" id="KW-0472">Membrane</keyword>
<dbReference type="Proteomes" id="UP000279908">
    <property type="component" value="Unassembled WGS sequence"/>
</dbReference>
<reference evidence="12 13" key="1">
    <citation type="submission" date="2018-12" db="EMBL/GenBank/DDBJ databases">
        <authorList>
            <person name="Lunina O.N."/>
            <person name="Grouzdev D.S."/>
            <person name="Gorlenko V.M."/>
            <person name="Savvichev A.S."/>
        </authorList>
    </citation>
    <scope>NUCLEOTIDE SEQUENCE [LARGE SCALE GENOMIC DNA]</scope>
    <source>
        <strain evidence="12 13">BrKhr-17</strain>
    </source>
</reference>
<dbReference type="PROSITE" id="PS01067">
    <property type="entry name" value="SECE_SEC61G"/>
    <property type="match status" value="1"/>
</dbReference>
<dbReference type="OMA" id="FVVDWVI"/>
<evidence type="ECO:0000313" key="13">
    <source>
        <dbReference type="Proteomes" id="UP000279908"/>
    </source>
</evidence>
<comment type="subcellular location">
    <subcellularLocation>
        <location evidence="9">Cell membrane</location>
        <topology evidence="9">Single-pass membrane protein</topology>
    </subcellularLocation>
    <subcellularLocation>
        <location evidence="1">Membrane</location>
    </subcellularLocation>
</comment>
<evidence type="ECO:0000256" key="3">
    <source>
        <dbReference type="ARBA" id="ARBA00022475"/>
    </source>
</evidence>
<dbReference type="AlphaFoldDB" id="A0A432AWF4"/>
<sequence length="63" mass="7135">MNKYIAKASQYYRDVVNEMRKVVWPGKEEIKDLTVVVLTVSGLLALFTFVVDWVIGSAMGKLL</sequence>
<keyword evidence="7 9" id="KW-0811">Translocation</keyword>
<dbReference type="EMBL" id="VMRG01000001">
    <property type="protein sequence ID" value="KAA6233165.1"/>
    <property type="molecule type" value="Genomic_DNA"/>
</dbReference>
<dbReference type="PANTHER" id="PTHR33910:SF1">
    <property type="entry name" value="PROTEIN TRANSLOCASE SUBUNIT SECE"/>
    <property type="match status" value="1"/>
</dbReference>
<evidence type="ECO:0000256" key="6">
    <source>
        <dbReference type="ARBA" id="ARBA00022989"/>
    </source>
</evidence>
<dbReference type="GO" id="GO:0043952">
    <property type="term" value="P:protein transport by the Sec complex"/>
    <property type="evidence" value="ECO:0007669"/>
    <property type="project" value="UniProtKB-UniRule"/>
</dbReference>
<dbReference type="GO" id="GO:0005886">
    <property type="term" value="C:plasma membrane"/>
    <property type="evidence" value="ECO:0007669"/>
    <property type="project" value="UniProtKB-SubCell"/>
</dbReference>
<accession>A0A432AWF4</accession>
<evidence type="ECO:0000256" key="5">
    <source>
        <dbReference type="ARBA" id="ARBA00022927"/>
    </source>
</evidence>
<dbReference type="GO" id="GO:0008320">
    <property type="term" value="F:protein transmembrane transporter activity"/>
    <property type="evidence" value="ECO:0007669"/>
    <property type="project" value="UniProtKB-UniRule"/>
</dbReference>